<dbReference type="AlphaFoldDB" id="A0A4C1U7Q8"/>
<feature type="region of interest" description="Disordered" evidence="1">
    <location>
        <begin position="63"/>
        <end position="104"/>
    </location>
</feature>
<protein>
    <submittedName>
        <fullName evidence="2">Uncharacterized protein</fullName>
    </submittedName>
</protein>
<evidence type="ECO:0000313" key="2">
    <source>
        <dbReference type="EMBL" id="GBP22137.1"/>
    </source>
</evidence>
<dbReference type="EMBL" id="BGZK01000137">
    <property type="protein sequence ID" value="GBP22137.1"/>
    <property type="molecule type" value="Genomic_DNA"/>
</dbReference>
<feature type="compositionally biased region" description="Low complexity" evidence="1">
    <location>
        <begin position="85"/>
        <end position="104"/>
    </location>
</feature>
<dbReference type="Proteomes" id="UP000299102">
    <property type="component" value="Unassembled WGS sequence"/>
</dbReference>
<sequence>MWFSHGREIAFWFRSIYIYQCGSPRAAEPGRSRSCGWASVAAAVAPRDGALTLCPAAPEPVGAGPGVSAQVGVPPLRRRSRRPQGRSASAAAAPRCRGSMGVLR</sequence>
<gene>
    <name evidence="2" type="ORF">EVAR_10646_1</name>
</gene>
<accession>A0A4C1U7Q8</accession>
<evidence type="ECO:0000313" key="3">
    <source>
        <dbReference type="Proteomes" id="UP000299102"/>
    </source>
</evidence>
<comment type="caution">
    <text evidence="2">The sequence shown here is derived from an EMBL/GenBank/DDBJ whole genome shotgun (WGS) entry which is preliminary data.</text>
</comment>
<proteinExistence type="predicted"/>
<reference evidence="2 3" key="1">
    <citation type="journal article" date="2019" name="Commun. Biol.">
        <title>The bagworm genome reveals a unique fibroin gene that provides high tensile strength.</title>
        <authorList>
            <person name="Kono N."/>
            <person name="Nakamura H."/>
            <person name="Ohtoshi R."/>
            <person name="Tomita M."/>
            <person name="Numata K."/>
            <person name="Arakawa K."/>
        </authorList>
    </citation>
    <scope>NUCLEOTIDE SEQUENCE [LARGE SCALE GENOMIC DNA]</scope>
</reference>
<evidence type="ECO:0000256" key="1">
    <source>
        <dbReference type="SAM" id="MobiDB-lite"/>
    </source>
</evidence>
<name>A0A4C1U7Q8_EUMVA</name>
<keyword evidence="3" id="KW-1185">Reference proteome</keyword>
<organism evidence="2 3">
    <name type="scientific">Eumeta variegata</name>
    <name type="common">Bagworm moth</name>
    <name type="synonym">Eumeta japonica</name>
    <dbReference type="NCBI Taxonomy" id="151549"/>
    <lineage>
        <taxon>Eukaryota</taxon>
        <taxon>Metazoa</taxon>
        <taxon>Ecdysozoa</taxon>
        <taxon>Arthropoda</taxon>
        <taxon>Hexapoda</taxon>
        <taxon>Insecta</taxon>
        <taxon>Pterygota</taxon>
        <taxon>Neoptera</taxon>
        <taxon>Endopterygota</taxon>
        <taxon>Lepidoptera</taxon>
        <taxon>Glossata</taxon>
        <taxon>Ditrysia</taxon>
        <taxon>Tineoidea</taxon>
        <taxon>Psychidae</taxon>
        <taxon>Oiketicinae</taxon>
        <taxon>Eumeta</taxon>
    </lineage>
</organism>